<keyword evidence="1" id="KW-0732">Signal</keyword>
<evidence type="ECO:0000313" key="3">
    <source>
        <dbReference type="Proteomes" id="UP000054248"/>
    </source>
</evidence>
<evidence type="ECO:0000256" key="1">
    <source>
        <dbReference type="SAM" id="SignalP"/>
    </source>
</evidence>
<name>A0A0C3Q3F1_9AGAM</name>
<dbReference type="AlphaFoldDB" id="A0A0C3Q3F1"/>
<dbReference type="Proteomes" id="UP000054248">
    <property type="component" value="Unassembled WGS sequence"/>
</dbReference>
<proteinExistence type="predicted"/>
<feature type="signal peptide" evidence="1">
    <location>
        <begin position="1"/>
        <end position="20"/>
    </location>
</feature>
<evidence type="ECO:0000313" key="2">
    <source>
        <dbReference type="EMBL" id="KIO17556.1"/>
    </source>
</evidence>
<dbReference type="EMBL" id="KN823368">
    <property type="protein sequence ID" value="KIO17556.1"/>
    <property type="molecule type" value="Genomic_DNA"/>
</dbReference>
<gene>
    <name evidence="2" type="ORF">M407DRAFT_246711</name>
</gene>
<reference evidence="3" key="2">
    <citation type="submission" date="2015-01" db="EMBL/GenBank/DDBJ databases">
        <title>Evolutionary Origins and Diversification of the Mycorrhizal Mutualists.</title>
        <authorList>
            <consortium name="DOE Joint Genome Institute"/>
            <consortium name="Mycorrhizal Genomics Consortium"/>
            <person name="Kohler A."/>
            <person name="Kuo A."/>
            <person name="Nagy L.G."/>
            <person name="Floudas D."/>
            <person name="Copeland A."/>
            <person name="Barry K.W."/>
            <person name="Cichocki N."/>
            <person name="Veneault-Fourrey C."/>
            <person name="LaButti K."/>
            <person name="Lindquist E.A."/>
            <person name="Lipzen A."/>
            <person name="Lundell T."/>
            <person name="Morin E."/>
            <person name="Murat C."/>
            <person name="Riley R."/>
            <person name="Ohm R."/>
            <person name="Sun H."/>
            <person name="Tunlid A."/>
            <person name="Henrissat B."/>
            <person name="Grigoriev I.V."/>
            <person name="Hibbett D.S."/>
            <person name="Martin F."/>
        </authorList>
    </citation>
    <scope>NUCLEOTIDE SEQUENCE [LARGE SCALE GENOMIC DNA]</scope>
    <source>
        <strain evidence="3">MUT 4182</strain>
    </source>
</reference>
<protein>
    <submittedName>
        <fullName evidence="2">Uncharacterized protein</fullName>
    </submittedName>
</protein>
<sequence>MFVSTSKLVSLCLLAVSAVAAPAPQGMETFPTVIQGTPTTLFTRSMNLSRSTRVAVTTVSTAAPIISLITTSVSGSNSVITSTIPVGASPSTESTVEPTSSASSIVLSSGVPTELPTFTTPTFSTPAATNAPAVTTSSNSASARAVGGYGLAAVVGVAGVVAAVL</sequence>
<accession>A0A0C3Q3F1</accession>
<organism evidence="2 3">
    <name type="scientific">Tulasnella calospora MUT 4182</name>
    <dbReference type="NCBI Taxonomy" id="1051891"/>
    <lineage>
        <taxon>Eukaryota</taxon>
        <taxon>Fungi</taxon>
        <taxon>Dikarya</taxon>
        <taxon>Basidiomycota</taxon>
        <taxon>Agaricomycotina</taxon>
        <taxon>Agaricomycetes</taxon>
        <taxon>Cantharellales</taxon>
        <taxon>Tulasnellaceae</taxon>
        <taxon>Tulasnella</taxon>
    </lineage>
</organism>
<feature type="chain" id="PRO_5002180615" evidence="1">
    <location>
        <begin position="21"/>
        <end position="165"/>
    </location>
</feature>
<reference evidence="2 3" key="1">
    <citation type="submission" date="2014-04" db="EMBL/GenBank/DDBJ databases">
        <authorList>
            <consortium name="DOE Joint Genome Institute"/>
            <person name="Kuo A."/>
            <person name="Girlanda M."/>
            <person name="Perotto S."/>
            <person name="Kohler A."/>
            <person name="Nagy L.G."/>
            <person name="Floudas D."/>
            <person name="Copeland A."/>
            <person name="Barry K.W."/>
            <person name="Cichocki N."/>
            <person name="Veneault-Fourrey C."/>
            <person name="LaButti K."/>
            <person name="Lindquist E.A."/>
            <person name="Lipzen A."/>
            <person name="Lundell T."/>
            <person name="Morin E."/>
            <person name="Murat C."/>
            <person name="Sun H."/>
            <person name="Tunlid A."/>
            <person name="Henrissat B."/>
            <person name="Grigoriev I.V."/>
            <person name="Hibbett D.S."/>
            <person name="Martin F."/>
            <person name="Nordberg H.P."/>
            <person name="Cantor M.N."/>
            <person name="Hua S.X."/>
        </authorList>
    </citation>
    <scope>NUCLEOTIDE SEQUENCE [LARGE SCALE GENOMIC DNA]</scope>
    <source>
        <strain evidence="2 3">MUT 4182</strain>
    </source>
</reference>
<keyword evidence="3" id="KW-1185">Reference proteome</keyword>
<dbReference type="HOGENOM" id="CLU_1612017_0_0_1"/>